<dbReference type="InterPro" id="IPR050297">
    <property type="entry name" value="LipidA_mod_glycosyltrf_83"/>
</dbReference>
<evidence type="ECO:0000256" key="7">
    <source>
        <dbReference type="ARBA" id="ARBA00023136"/>
    </source>
</evidence>
<reference evidence="10 12" key="3">
    <citation type="submission" date="2018-07" db="EMBL/GenBank/DDBJ databases">
        <title>Genomic and Epidemiologic Investigation of an Indolent Hospital Outbreak.</title>
        <authorList>
            <person name="Johnson R.C."/>
            <person name="Deming C."/>
            <person name="Conlan S."/>
            <person name="Zellmer C.J."/>
            <person name="Michelin A.V."/>
            <person name="Lee-Lin S."/>
            <person name="Thomas P.J."/>
            <person name="Park M."/>
            <person name="Weingarten R.A."/>
            <person name="Less J."/>
            <person name="Dekker J.P."/>
            <person name="Frank K.M."/>
            <person name="Musser K.A."/>
            <person name="Mcquiston J.R."/>
            <person name="Henderson D.K."/>
            <person name="Lau A.F."/>
            <person name="Palmore T.N."/>
            <person name="Segre J.A."/>
        </authorList>
    </citation>
    <scope>NUCLEOTIDE SEQUENCE [LARGE SCALE GENOMIC DNA]</scope>
    <source>
        <strain evidence="10 12">SK-NIH.Env10_0317</strain>
    </source>
</reference>
<dbReference type="STRING" id="93064.BRX40_10780"/>
<comment type="subcellular location">
    <subcellularLocation>
        <location evidence="1">Cell membrane</location>
        <topology evidence="1">Multi-pass membrane protein</topology>
    </subcellularLocation>
</comment>
<evidence type="ECO:0000256" key="5">
    <source>
        <dbReference type="ARBA" id="ARBA00022692"/>
    </source>
</evidence>
<feature type="transmembrane region" description="Helical" evidence="8">
    <location>
        <begin position="175"/>
        <end position="191"/>
    </location>
</feature>
<dbReference type="GO" id="GO:0016763">
    <property type="term" value="F:pentosyltransferase activity"/>
    <property type="evidence" value="ECO:0007669"/>
    <property type="project" value="TreeGrafter"/>
</dbReference>
<proteinExistence type="predicted"/>
<dbReference type="Proteomes" id="UP000286681">
    <property type="component" value="Unassembled WGS sequence"/>
</dbReference>
<feature type="transmembrane region" description="Helical" evidence="8">
    <location>
        <begin position="410"/>
        <end position="427"/>
    </location>
</feature>
<dbReference type="KEGG" id="skr:BRX40_10780"/>
<keyword evidence="5 8" id="KW-0812">Transmembrane</keyword>
<evidence type="ECO:0000256" key="2">
    <source>
        <dbReference type="ARBA" id="ARBA00022475"/>
    </source>
</evidence>
<keyword evidence="11" id="KW-1185">Reference proteome</keyword>
<dbReference type="GeneID" id="44133046"/>
<evidence type="ECO:0008006" key="13">
    <source>
        <dbReference type="Google" id="ProtNLM"/>
    </source>
</evidence>
<accession>A0A1L6JAA2</accession>
<keyword evidence="7 8" id="KW-0472">Membrane</keyword>
<dbReference type="EMBL" id="CP018820">
    <property type="protein sequence ID" value="APR52844.1"/>
    <property type="molecule type" value="Genomic_DNA"/>
</dbReference>
<dbReference type="RefSeq" id="WP_075151577.1">
    <property type="nucleotide sequence ID" value="NZ_CP018820.1"/>
</dbReference>
<sequence>MGSLTIRNAAHVRSRQAINHFTTSPRIVPAIFAVALTLRILSVVFLPIEPDSDALWYLLRAGEMAEGAGYQESGHPTAFWPVGYPALLAASMIVFGPSLFGPILLNLAAVALKLWLILWFSRRLELGEAIGRGAALLYALYPSHIVYVGTAASEVTATAVTMAAMALLLAARGRIGLSLFAGLVFGVATLTRPQTLLFAPLLIALMWLTLRSYGWRRALVSGVACYGALMLVVLPWTARNAMVLGAPVLVSTNGGVALQAGANRLADGGYFQVEKSALWQDTGIDFRRRVQDQVEMDRRLKAMAIDWIKANPADWFLLGFRKIAALWGKDSDAFWSLDASHAQWKPVWTGVKAANQLYYLGLLALGALALSIGARAAWRRDMRVAPLLIIGAMPFFCTALAFGFTGQTRYHFPAMPFMCIAAAYAIARLSRARQEAQKTALAG</sequence>
<gene>
    <name evidence="9" type="ORF">BRX40_10780</name>
    <name evidence="10" type="ORF">CA257_08475</name>
</gene>
<dbReference type="GO" id="GO:0005886">
    <property type="term" value="C:plasma membrane"/>
    <property type="evidence" value="ECO:0007669"/>
    <property type="project" value="UniProtKB-SubCell"/>
</dbReference>
<keyword evidence="6 8" id="KW-1133">Transmembrane helix</keyword>
<organism evidence="9 11">
    <name type="scientific">Sphingomonas koreensis</name>
    <dbReference type="NCBI Taxonomy" id="93064"/>
    <lineage>
        <taxon>Bacteria</taxon>
        <taxon>Pseudomonadati</taxon>
        <taxon>Pseudomonadota</taxon>
        <taxon>Alphaproteobacteria</taxon>
        <taxon>Sphingomonadales</taxon>
        <taxon>Sphingomonadaceae</taxon>
        <taxon>Sphingomonas</taxon>
    </lineage>
</organism>
<keyword evidence="4" id="KW-0808">Transferase</keyword>
<name>A0A1L6JAA2_9SPHN</name>
<dbReference type="OrthoDB" id="136232at2"/>
<evidence type="ECO:0000313" key="12">
    <source>
        <dbReference type="Proteomes" id="UP000286681"/>
    </source>
</evidence>
<evidence type="ECO:0000256" key="1">
    <source>
        <dbReference type="ARBA" id="ARBA00004651"/>
    </source>
</evidence>
<protein>
    <recommendedName>
        <fullName evidence="13">Glycosyltransferase RgtA/B/C/D-like domain-containing protein</fullName>
    </recommendedName>
</protein>
<evidence type="ECO:0000313" key="11">
    <source>
        <dbReference type="Proteomes" id="UP000185161"/>
    </source>
</evidence>
<evidence type="ECO:0000313" key="9">
    <source>
        <dbReference type="EMBL" id="APR52844.1"/>
    </source>
</evidence>
<dbReference type="PANTHER" id="PTHR33908">
    <property type="entry name" value="MANNOSYLTRANSFERASE YKCB-RELATED"/>
    <property type="match status" value="1"/>
</dbReference>
<evidence type="ECO:0000256" key="6">
    <source>
        <dbReference type="ARBA" id="ARBA00022989"/>
    </source>
</evidence>
<dbReference type="GO" id="GO:0009103">
    <property type="term" value="P:lipopolysaccharide biosynthetic process"/>
    <property type="evidence" value="ECO:0007669"/>
    <property type="project" value="UniProtKB-ARBA"/>
</dbReference>
<dbReference type="PANTHER" id="PTHR33908:SF11">
    <property type="entry name" value="MEMBRANE PROTEIN"/>
    <property type="match status" value="1"/>
</dbReference>
<feature type="transmembrane region" description="Helical" evidence="8">
    <location>
        <begin position="385"/>
        <end position="404"/>
    </location>
</feature>
<keyword evidence="3" id="KW-0328">Glycosyltransferase</keyword>
<dbReference type="EMBL" id="QQWO01000006">
    <property type="protein sequence ID" value="RSV04098.1"/>
    <property type="molecule type" value="Genomic_DNA"/>
</dbReference>
<evidence type="ECO:0000313" key="10">
    <source>
        <dbReference type="EMBL" id="RSV04098.1"/>
    </source>
</evidence>
<feature type="transmembrane region" description="Helical" evidence="8">
    <location>
        <begin position="197"/>
        <end position="213"/>
    </location>
</feature>
<feature type="transmembrane region" description="Helical" evidence="8">
    <location>
        <begin position="27"/>
        <end position="48"/>
    </location>
</feature>
<reference evidence="9" key="1">
    <citation type="submission" date="2016-12" db="EMBL/GenBank/DDBJ databases">
        <title>Whole genome sequencing of Sphingomonas koreensis.</title>
        <authorList>
            <person name="Conlan S."/>
            <person name="Thomas P.J."/>
            <person name="Mullikin J."/>
            <person name="Palmore T.N."/>
            <person name="Frank K.M."/>
            <person name="Segre J.A."/>
        </authorList>
    </citation>
    <scope>NUCLEOTIDE SEQUENCE</scope>
    <source>
        <strain evidence="9">ABOJV</strain>
    </source>
</reference>
<dbReference type="AlphaFoldDB" id="A0A1L6JAA2"/>
<keyword evidence="2" id="KW-1003">Cell membrane</keyword>
<evidence type="ECO:0000256" key="3">
    <source>
        <dbReference type="ARBA" id="ARBA00022676"/>
    </source>
</evidence>
<evidence type="ECO:0000256" key="8">
    <source>
        <dbReference type="SAM" id="Phobius"/>
    </source>
</evidence>
<feature type="transmembrane region" description="Helical" evidence="8">
    <location>
        <begin position="357"/>
        <end position="378"/>
    </location>
</feature>
<dbReference type="Proteomes" id="UP000185161">
    <property type="component" value="Chromosome"/>
</dbReference>
<feature type="transmembrane region" description="Helical" evidence="8">
    <location>
        <begin position="218"/>
        <end position="238"/>
    </location>
</feature>
<reference evidence="11" key="2">
    <citation type="submission" date="2016-12" db="EMBL/GenBank/DDBJ databases">
        <title>Whole genome sequencing of Sphingomonas sp. ABOJV.</title>
        <authorList>
            <person name="Conlan S."/>
            <person name="Thomas P.J."/>
            <person name="Mullikin J."/>
            <person name="Palmore T.N."/>
            <person name="Frank K.M."/>
            <person name="Segre J.A."/>
        </authorList>
    </citation>
    <scope>NUCLEOTIDE SEQUENCE [LARGE SCALE GENOMIC DNA]</scope>
    <source>
        <strain evidence="11">ABOJV</strain>
    </source>
</reference>
<evidence type="ECO:0000256" key="4">
    <source>
        <dbReference type="ARBA" id="ARBA00022679"/>
    </source>
</evidence>